<dbReference type="InterPro" id="IPR050863">
    <property type="entry name" value="CenT-Element_Derived"/>
</dbReference>
<proteinExistence type="predicted"/>
<dbReference type="GO" id="GO:0005634">
    <property type="term" value="C:nucleus"/>
    <property type="evidence" value="ECO:0007669"/>
    <property type="project" value="TreeGrafter"/>
</dbReference>
<organism evidence="3 4">
    <name type="scientific">Aphanomyces astaci</name>
    <name type="common">Crayfish plague agent</name>
    <dbReference type="NCBI Taxonomy" id="112090"/>
    <lineage>
        <taxon>Eukaryota</taxon>
        <taxon>Sar</taxon>
        <taxon>Stramenopiles</taxon>
        <taxon>Oomycota</taxon>
        <taxon>Saprolegniomycetes</taxon>
        <taxon>Saprolegniales</taxon>
        <taxon>Verrucalvaceae</taxon>
        <taxon>Aphanomyces</taxon>
    </lineage>
</organism>
<dbReference type="EMBL" id="QUTF01004197">
    <property type="protein sequence ID" value="RHZ41767.1"/>
    <property type="molecule type" value="Genomic_DNA"/>
</dbReference>
<comment type="caution">
    <text evidence="3">The sequence shown here is derived from an EMBL/GenBank/DDBJ whole genome shotgun (WGS) entry which is preliminary data.</text>
</comment>
<reference evidence="3 4" key="1">
    <citation type="submission" date="2018-08" db="EMBL/GenBank/DDBJ databases">
        <title>Aphanomyces genome sequencing and annotation.</title>
        <authorList>
            <person name="Minardi D."/>
            <person name="Oidtmann B."/>
            <person name="Van Der Giezen M."/>
            <person name="Studholme D.J."/>
        </authorList>
    </citation>
    <scope>NUCLEOTIDE SEQUENCE [LARGE SCALE GENOMIC DNA]</scope>
    <source>
        <strain evidence="3 4">FDL457</strain>
    </source>
</reference>
<dbReference type="Pfam" id="PF03184">
    <property type="entry name" value="DDE_1"/>
    <property type="match status" value="1"/>
</dbReference>
<dbReference type="InterPro" id="IPR004875">
    <property type="entry name" value="DDE_SF_endonuclease_dom"/>
</dbReference>
<feature type="region of interest" description="Disordered" evidence="1">
    <location>
        <begin position="1"/>
        <end position="21"/>
    </location>
</feature>
<evidence type="ECO:0000313" key="3">
    <source>
        <dbReference type="EMBL" id="RHZ41767.1"/>
    </source>
</evidence>
<accession>A0A3R7AW52</accession>
<protein>
    <recommendedName>
        <fullName evidence="2">DDE-1 domain-containing protein</fullName>
    </recommendedName>
</protein>
<feature type="domain" description="DDE-1" evidence="2">
    <location>
        <begin position="220"/>
        <end position="333"/>
    </location>
</feature>
<name>A0A3R7AW52_APHAT</name>
<sequence length="340" mass="38753">MENEDPQAPPPRRPRGRPVVTGLHKARPKKFKYQNITYKKKMEVIECVDALGVAETLDRHFGHLRGPSRETTRKKIYKWLKQRNIIQEKAADRRTANLKCSRTNGVGISLPHDAEEQLAKGWPDGARDCHRCWLALMRGFKKRHGLAIRARTRQGQDTQGDGEAALAAFVQRVEAVVVEHGIDVIYNADQTGVNYEYLPAKTMQSKGDKTVWIKCGGKTKDRATVMLLANSNGDKLPMFLVPKTTASKVKSVVQENLTQRHGFGKQVWKQVEPLQARFNCRLYGNPTVWWNSDISVAFLKFHFENRPDHSTKKVLLLWDDFSAHFTDEVVECARELNVVL</sequence>
<dbReference type="VEuPathDB" id="FungiDB:H257_15747"/>
<dbReference type="PANTHER" id="PTHR19303">
    <property type="entry name" value="TRANSPOSON"/>
    <property type="match status" value="1"/>
</dbReference>
<evidence type="ECO:0000259" key="2">
    <source>
        <dbReference type="Pfam" id="PF03184"/>
    </source>
</evidence>
<dbReference type="AlphaFoldDB" id="A0A3R7AW52"/>
<dbReference type="Proteomes" id="UP000286510">
    <property type="component" value="Unassembled WGS sequence"/>
</dbReference>
<evidence type="ECO:0000256" key="1">
    <source>
        <dbReference type="SAM" id="MobiDB-lite"/>
    </source>
</evidence>
<gene>
    <name evidence="3" type="ORF">DYB26_015433</name>
</gene>
<dbReference type="GO" id="GO:0003677">
    <property type="term" value="F:DNA binding"/>
    <property type="evidence" value="ECO:0007669"/>
    <property type="project" value="TreeGrafter"/>
</dbReference>
<evidence type="ECO:0000313" key="4">
    <source>
        <dbReference type="Proteomes" id="UP000286510"/>
    </source>
</evidence>
<dbReference type="PANTHER" id="PTHR19303:SF57">
    <property type="entry name" value="HTH CENPB-TYPE DOMAIN-CONTAINING PROTEIN"/>
    <property type="match status" value="1"/>
</dbReference>